<dbReference type="FunFam" id="3.40.309.10:FF:000009">
    <property type="entry name" value="Aldehyde dehydrogenase A"/>
    <property type="match status" value="1"/>
</dbReference>
<dbReference type="GO" id="GO:0008911">
    <property type="term" value="F:lactaldehyde dehydrogenase (NAD+) activity"/>
    <property type="evidence" value="ECO:0007669"/>
    <property type="project" value="TreeGrafter"/>
</dbReference>
<accession>A0A2W1NFI8</accession>
<dbReference type="Gene3D" id="3.40.605.10">
    <property type="entry name" value="Aldehyde Dehydrogenase, Chain A, domain 1"/>
    <property type="match status" value="1"/>
</dbReference>
<comment type="function">
    <text evidence="4">Part of the sulfo-TAL (or sulfo-SFT) pathway, a D-sulfoquinovose degradation pathway that produces sulfolactate (SL). Catalyzes the oxidation of 3-sulfolactaldehyde (SLA) to sulfolactate (SL).</text>
</comment>
<dbReference type="Pfam" id="PF00171">
    <property type="entry name" value="Aldedh"/>
    <property type="match status" value="1"/>
</dbReference>
<dbReference type="Gene3D" id="3.40.309.10">
    <property type="entry name" value="Aldehyde Dehydrogenase, Chain A, domain 2"/>
    <property type="match status" value="1"/>
</dbReference>
<dbReference type="InterPro" id="IPR016162">
    <property type="entry name" value="Ald_DH_N"/>
</dbReference>
<evidence type="ECO:0000256" key="3">
    <source>
        <dbReference type="ARBA" id="ARBA00050326"/>
    </source>
</evidence>
<evidence type="ECO:0000256" key="4">
    <source>
        <dbReference type="ARBA" id="ARBA00054572"/>
    </source>
</evidence>
<evidence type="ECO:0000256" key="6">
    <source>
        <dbReference type="ARBA" id="ARBA00067277"/>
    </source>
</evidence>
<dbReference type="AlphaFoldDB" id="A0A2W1NFI8"/>
<dbReference type="EC" id="1.2.1.97" evidence="5"/>
<dbReference type="EMBL" id="NHRJ02000001">
    <property type="protein sequence ID" value="PZE22744.1"/>
    <property type="molecule type" value="Genomic_DNA"/>
</dbReference>
<dbReference type="InterPro" id="IPR016163">
    <property type="entry name" value="Ald_DH_C"/>
</dbReference>
<proteinExistence type="inferred from homology"/>
<feature type="domain" description="Aldehyde dehydrogenase" evidence="7">
    <location>
        <begin position="21"/>
        <end position="472"/>
    </location>
</feature>
<dbReference type="InterPro" id="IPR015590">
    <property type="entry name" value="Aldehyde_DH_dom"/>
</dbReference>
<dbReference type="InterPro" id="IPR016161">
    <property type="entry name" value="Ald_DH/histidinol_DH"/>
</dbReference>
<protein>
    <recommendedName>
        <fullName evidence="6">3-sulfolactaldehyde dehydrogenase</fullName>
        <ecNumber evidence="5">1.2.1.97</ecNumber>
    </recommendedName>
</protein>
<dbReference type="PANTHER" id="PTHR42991:SF1">
    <property type="entry name" value="ALDEHYDE DEHYDROGENASE"/>
    <property type="match status" value="1"/>
</dbReference>
<organism evidence="8 9">
    <name type="scientific">Paenibacillus xerothermodurans</name>
    <dbReference type="NCBI Taxonomy" id="1977292"/>
    <lineage>
        <taxon>Bacteria</taxon>
        <taxon>Bacillati</taxon>
        <taxon>Bacillota</taxon>
        <taxon>Bacilli</taxon>
        <taxon>Bacillales</taxon>
        <taxon>Paenibacillaceae</taxon>
        <taxon>Paenibacillus</taxon>
    </lineage>
</organism>
<evidence type="ECO:0000259" key="7">
    <source>
        <dbReference type="Pfam" id="PF00171"/>
    </source>
</evidence>
<dbReference type="SUPFAM" id="SSF53720">
    <property type="entry name" value="ALDH-like"/>
    <property type="match status" value="1"/>
</dbReference>
<sequence length="477" mass="51164">MMRIGSLINGVEVLGGGRQAHDIRSPYNGEVVGVVEYGSREDVERAVETAHRVFHETMKTMPAHQRSEILRRSADRLEAQLEDFATVLVGEAGKPIRDAQAEVGRAVQLLRFTSEEAKANNGELIKVDSAAGGENRIGFAKRYPIGVVAAITPFNFPLNLVLHKVATAFAAGCTVVLKPAEKTPLSAMKLAKLLEEAGFPKGALNVVNGTGVDLVEPLVTHPLVKKVTFTGSGPVGWKIKDMAGPRKVTLELGSNSPNIVLNDANLELAVASIVRGGFAFSGQACISVQRVYVQRDVYAQVLELLVPKVAALRAGDPALETTDIGPMISEQAASRAEEWIREAADQGATILTGGERNGNIISPTVLADTKHDMKVVCQEVFAPLITVIPFDSEAEAVAAANDSDYGLQAGLFTTDINRAFRVADMLETGGVWINDVSTFRTDHIPYGGVKMSGVGKEGVKYAIEDMTETKFIGIRLY</sequence>
<dbReference type="PANTHER" id="PTHR42991">
    <property type="entry name" value="ALDEHYDE DEHYDROGENASE"/>
    <property type="match status" value="1"/>
</dbReference>
<comment type="similarity">
    <text evidence="1">Belongs to the aldehyde dehydrogenase family.</text>
</comment>
<evidence type="ECO:0000256" key="2">
    <source>
        <dbReference type="ARBA" id="ARBA00023002"/>
    </source>
</evidence>
<gene>
    <name evidence="8" type="ORF">CBW46_002970</name>
</gene>
<dbReference type="FunFam" id="3.40.605.10:FF:000007">
    <property type="entry name" value="NAD/NADP-dependent betaine aldehyde dehydrogenase"/>
    <property type="match status" value="1"/>
</dbReference>
<evidence type="ECO:0000256" key="1">
    <source>
        <dbReference type="ARBA" id="ARBA00009986"/>
    </source>
</evidence>
<name>A0A2W1NFI8_PAEXE</name>
<dbReference type="CDD" id="cd07149">
    <property type="entry name" value="ALDH_y4uC"/>
    <property type="match status" value="1"/>
</dbReference>
<evidence type="ECO:0000313" key="8">
    <source>
        <dbReference type="EMBL" id="PZE22744.1"/>
    </source>
</evidence>
<comment type="caution">
    <text evidence="8">The sequence shown here is derived from an EMBL/GenBank/DDBJ whole genome shotgun (WGS) entry which is preliminary data.</text>
</comment>
<keyword evidence="9" id="KW-1185">Reference proteome</keyword>
<evidence type="ECO:0000256" key="5">
    <source>
        <dbReference type="ARBA" id="ARBA00066984"/>
    </source>
</evidence>
<reference evidence="8" key="1">
    <citation type="submission" date="2018-06" db="EMBL/GenBank/DDBJ databases">
        <title>Paenibacillus xerothermodurans sp. nov. an extremely dry heat resistant spore forming bacterium isolated from the soil of Cape Canaveral, Florida.</title>
        <authorList>
            <person name="Seuylemezian A."/>
            <person name="Kaur N."/>
            <person name="Patil P."/>
            <person name="Patil P."/>
            <person name="Mayilraj S."/>
            <person name="Vaishampayan P."/>
        </authorList>
    </citation>
    <scope>NUCLEOTIDE SEQUENCE [LARGE SCALE GENOMIC DNA]</scope>
    <source>
        <strain evidence="8">ATCC 27380</strain>
    </source>
</reference>
<dbReference type="InterPro" id="IPR051020">
    <property type="entry name" value="ALDH-related_metabolic_enz"/>
</dbReference>
<comment type="catalytic activity">
    <reaction evidence="3">
        <text>(2S)-3-sulfolactaldehyde + NAD(+) + H2O = (2S)-3-sulfolactate + NADH + 2 H(+)</text>
        <dbReference type="Rhea" id="RHEA:47932"/>
        <dbReference type="ChEBI" id="CHEBI:15377"/>
        <dbReference type="ChEBI" id="CHEBI:15378"/>
        <dbReference type="ChEBI" id="CHEBI:57540"/>
        <dbReference type="ChEBI" id="CHEBI:57945"/>
        <dbReference type="ChEBI" id="CHEBI:61289"/>
        <dbReference type="ChEBI" id="CHEBI:90109"/>
        <dbReference type="EC" id="1.2.1.97"/>
    </reaction>
    <physiologicalReaction direction="left-to-right" evidence="3">
        <dbReference type="Rhea" id="RHEA:47933"/>
    </physiologicalReaction>
</comment>
<evidence type="ECO:0000313" key="9">
    <source>
        <dbReference type="Proteomes" id="UP000214746"/>
    </source>
</evidence>
<dbReference type="Proteomes" id="UP000214746">
    <property type="component" value="Unassembled WGS sequence"/>
</dbReference>
<dbReference type="OrthoDB" id="20170at2"/>
<keyword evidence="2" id="KW-0560">Oxidoreductase</keyword>